<reference evidence="1 2" key="1">
    <citation type="journal article" date="2024" name="Proc. Natl. Acad. Sci. U.S.A.">
        <title>The genetic regulatory architecture and epigenomic basis for age-related changes in rattlesnake venom.</title>
        <authorList>
            <person name="Hogan M.P."/>
            <person name="Holding M.L."/>
            <person name="Nystrom G.S."/>
            <person name="Colston T.J."/>
            <person name="Bartlett D.A."/>
            <person name="Mason A.J."/>
            <person name="Ellsworth S.A."/>
            <person name="Rautsaw R.M."/>
            <person name="Lawrence K.C."/>
            <person name="Strickland J.L."/>
            <person name="He B."/>
            <person name="Fraser P."/>
            <person name="Margres M.J."/>
            <person name="Gilbert D.M."/>
            <person name="Gibbs H.L."/>
            <person name="Parkinson C.L."/>
            <person name="Rokyta D.R."/>
        </authorList>
    </citation>
    <scope>NUCLEOTIDE SEQUENCE [LARGE SCALE GENOMIC DNA]</scope>
    <source>
        <strain evidence="1">DRR0105</strain>
    </source>
</reference>
<keyword evidence="2" id="KW-1185">Reference proteome</keyword>
<proteinExistence type="predicted"/>
<sequence length="41" mass="4946">MPRGVQKQFFLSFSPEVPNIYRLPSSFLKLRHYTSHYTESR</sequence>
<evidence type="ECO:0000313" key="1">
    <source>
        <dbReference type="EMBL" id="KAK9406451.1"/>
    </source>
</evidence>
<dbReference type="AlphaFoldDB" id="A0AAW1BX46"/>
<organism evidence="1 2">
    <name type="scientific">Crotalus adamanteus</name>
    <name type="common">Eastern diamondback rattlesnake</name>
    <dbReference type="NCBI Taxonomy" id="8729"/>
    <lineage>
        <taxon>Eukaryota</taxon>
        <taxon>Metazoa</taxon>
        <taxon>Chordata</taxon>
        <taxon>Craniata</taxon>
        <taxon>Vertebrata</taxon>
        <taxon>Euteleostomi</taxon>
        <taxon>Lepidosauria</taxon>
        <taxon>Squamata</taxon>
        <taxon>Bifurcata</taxon>
        <taxon>Unidentata</taxon>
        <taxon>Episquamata</taxon>
        <taxon>Toxicofera</taxon>
        <taxon>Serpentes</taxon>
        <taxon>Colubroidea</taxon>
        <taxon>Viperidae</taxon>
        <taxon>Crotalinae</taxon>
        <taxon>Crotalus</taxon>
    </lineage>
</organism>
<name>A0AAW1BX46_CROAD</name>
<dbReference type="EMBL" id="JAOTOJ010000002">
    <property type="protein sequence ID" value="KAK9406451.1"/>
    <property type="molecule type" value="Genomic_DNA"/>
</dbReference>
<gene>
    <name evidence="1" type="ORF">NXF25_005225</name>
</gene>
<evidence type="ECO:0000313" key="2">
    <source>
        <dbReference type="Proteomes" id="UP001474421"/>
    </source>
</evidence>
<comment type="caution">
    <text evidence="1">The sequence shown here is derived from an EMBL/GenBank/DDBJ whole genome shotgun (WGS) entry which is preliminary data.</text>
</comment>
<protein>
    <submittedName>
        <fullName evidence="1">Uncharacterized protein</fullName>
    </submittedName>
</protein>
<accession>A0AAW1BX46</accession>
<dbReference type="Proteomes" id="UP001474421">
    <property type="component" value="Unassembled WGS sequence"/>
</dbReference>